<evidence type="ECO:0008006" key="3">
    <source>
        <dbReference type="Google" id="ProtNLM"/>
    </source>
</evidence>
<organism evidence="1 2">
    <name type="scientific">Pedosphaera parvula (strain Ellin514)</name>
    <dbReference type="NCBI Taxonomy" id="320771"/>
    <lineage>
        <taxon>Bacteria</taxon>
        <taxon>Pseudomonadati</taxon>
        <taxon>Verrucomicrobiota</taxon>
        <taxon>Pedosphaerae</taxon>
        <taxon>Pedosphaerales</taxon>
        <taxon>Pedosphaeraceae</taxon>
        <taxon>Pedosphaera</taxon>
    </lineage>
</organism>
<dbReference type="SUPFAM" id="SSF54523">
    <property type="entry name" value="Pili subunits"/>
    <property type="match status" value="1"/>
</dbReference>
<comment type="caution">
    <text evidence="1">The sequence shown here is derived from an EMBL/GenBank/DDBJ whole genome shotgun (WGS) entry which is preliminary data.</text>
</comment>
<sequence length="254" mass="28673" precursor="true">MRIRIFPSKAFTLIELLVVIAIIAILAGLLLPALAKAKEKANRTACLSNCKQMGLGSMLYAEDDSDGRLTGSLKTGAQAIHDDDDLNWLYGLNGGPGIKSVKVFVNPSTRNNVDPNDTYDFLYNGGIIKKLRQLDDKAAGRMTNYGHSYEVFGSFYDPSYTRKTTKSIQAYRHVNLPLRDTVVGPSDIWLIFDAMEPHNPDWPWQNYPNPYWGHGMEGGHVIFCDGHAEWITRPKWNYRYELSEDHGTQLTPYN</sequence>
<dbReference type="PANTHER" id="PTHR30093:SF2">
    <property type="entry name" value="TYPE II SECRETION SYSTEM PROTEIN H"/>
    <property type="match status" value="1"/>
</dbReference>
<dbReference type="NCBIfam" id="TIGR02532">
    <property type="entry name" value="IV_pilin_GFxxxE"/>
    <property type="match status" value="1"/>
</dbReference>
<dbReference type="PANTHER" id="PTHR30093">
    <property type="entry name" value="GENERAL SECRETION PATHWAY PROTEIN G"/>
    <property type="match status" value="1"/>
</dbReference>
<dbReference type="STRING" id="320771.Cflav_PD3372"/>
<dbReference type="AlphaFoldDB" id="B9XIE1"/>
<protein>
    <recommendedName>
        <fullName evidence="3">Type II secretory pathway pseudopilin PulG-like protein</fullName>
    </recommendedName>
</protein>
<name>B9XIE1_PEDPL</name>
<keyword evidence="2" id="KW-1185">Reference proteome</keyword>
<evidence type="ECO:0000313" key="2">
    <source>
        <dbReference type="Proteomes" id="UP000003688"/>
    </source>
</evidence>
<proteinExistence type="predicted"/>
<dbReference type="OrthoDB" id="204913at2"/>
<dbReference type="InterPro" id="IPR012902">
    <property type="entry name" value="N_methyl_site"/>
</dbReference>
<gene>
    <name evidence="1" type="ORF">Cflav_PD3372</name>
</gene>
<dbReference type="Proteomes" id="UP000003688">
    <property type="component" value="Unassembled WGS sequence"/>
</dbReference>
<dbReference type="EMBL" id="ABOX02000017">
    <property type="protein sequence ID" value="EEF60402.1"/>
    <property type="molecule type" value="Genomic_DNA"/>
</dbReference>
<dbReference type="InterPro" id="IPR045584">
    <property type="entry name" value="Pilin-like"/>
</dbReference>
<dbReference type="Gene3D" id="3.30.700.10">
    <property type="entry name" value="Glycoprotein, Type 4 Pilin"/>
    <property type="match status" value="1"/>
</dbReference>
<reference evidence="1 2" key="1">
    <citation type="journal article" date="2011" name="J. Bacteriol.">
        <title>Genome sequence of 'Pedosphaera parvula' Ellin514, an aerobic Verrucomicrobial isolate from pasture soil.</title>
        <authorList>
            <person name="Kant R."/>
            <person name="van Passel M.W."/>
            <person name="Sangwan P."/>
            <person name="Palva A."/>
            <person name="Lucas S."/>
            <person name="Copeland A."/>
            <person name="Lapidus A."/>
            <person name="Glavina Del Rio T."/>
            <person name="Dalin E."/>
            <person name="Tice H."/>
            <person name="Bruce D."/>
            <person name="Goodwin L."/>
            <person name="Pitluck S."/>
            <person name="Chertkov O."/>
            <person name="Larimer F.W."/>
            <person name="Land M.L."/>
            <person name="Hauser L."/>
            <person name="Brettin T.S."/>
            <person name="Detter J.C."/>
            <person name="Han S."/>
            <person name="de Vos W.M."/>
            <person name="Janssen P.H."/>
            <person name="Smidt H."/>
        </authorList>
    </citation>
    <scope>NUCLEOTIDE SEQUENCE [LARGE SCALE GENOMIC DNA]</scope>
    <source>
        <strain evidence="1 2">Ellin514</strain>
    </source>
</reference>
<evidence type="ECO:0000313" key="1">
    <source>
        <dbReference type="EMBL" id="EEF60402.1"/>
    </source>
</evidence>
<accession>B9XIE1</accession>
<dbReference type="RefSeq" id="WP_007415584.1">
    <property type="nucleotide sequence ID" value="NZ_ABOX02000017.1"/>
</dbReference>
<dbReference type="Pfam" id="PF07963">
    <property type="entry name" value="N_methyl"/>
    <property type="match status" value="1"/>
</dbReference>